<gene>
    <name evidence="1" type="ORF">MM415B02176_0005</name>
</gene>
<organism evidence="1">
    <name type="scientific">viral metagenome</name>
    <dbReference type="NCBI Taxonomy" id="1070528"/>
    <lineage>
        <taxon>unclassified sequences</taxon>
        <taxon>metagenomes</taxon>
        <taxon>organismal metagenomes</taxon>
    </lineage>
</organism>
<dbReference type="Gene3D" id="3.40.960.10">
    <property type="entry name" value="VSR Endonuclease"/>
    <property type="match status" value="1"/>
</dbReference>
<reference evidence="1" key="1">
    <citation type="submission" date="2020-03" db="EMBL/GenBank/DDBJ databases">
        <title>The deep terrestrial virosphere.</title>
        <authorList>
            <person name="Holmfeldt K."/>
            <person name="Nilsson E."/>
            <person name="Simone D."/>
            <person name="Lopez-Fernandez M."/>
            <person name="Wu X."/>
            <person name="de Brujin I."/>
            <person name="Lundin D."/>
            <person name="Andersson A."/>
            <person name="Bertilsson S."/>
            <person name="Dopson M."/>
        </authorList>
    </citation>
    <scope>NUCLEOTIDE SEQUENCE</scope>
    <source>
        <strain evidence="1">MM415B02176</strain>
    </source>
</reference>
<dbReference type="InterPro" id="IPR057895">
    <property type="entry name" value="Mom"/>
</dbReference>
<sequence length="521" mass="60898">MIIKAWKIKNGNEVLTSLLGTIGYKSCIKVLYECENCGKRKEVSLESLIKHNRLKQQVCLSCSILLNDIASKRKNTIIRKYGVDAIMKVPEFQRKHKNNTQLRNSFEKIKEFFVKNNCQLITTIQNYEGNKKPIKYLCQFGHEQKANWNDLITEKRTLCKICNKTKGWQNIKLSQEDVKNCLEKEGYILLSKYINSNIKVKALCPNNHLININIGNFRSNGTRCPYCFTPSRAEEELYNFIKSYYPEAISRNRTLISPYELDIYIPSKGVAIEYCGLYFHSEGMGKDKNYHLNKLKRCQEQGVQLITIFEDEWLYKKDIVTSRLKSYLNISTDRVIYARKCEIREINTKTKDLFLEENHLQGKDGSSVKLGAFYDGELVSVMTFSKPNIAKGGSFEIGKYELNRFCSKINVRVAGIASKLLKHFKGNYESNEIYSYSDRRWSVGNLYEVLSFQFSHHSAPSYWYIIDTQRVHRFNFRKGVLESKLETFNPDLTEYENMANNGYRRIWDCGNTKWLYKKELI</sequence>
<keyword evidence="1" id="KW-0378">Hydrolase</keyword>
<keyword evidence="1" id="KW-0540">Nuclease</keyword>
<name>A0A6M3KWD9_9ZZZZ</name>
<dbReference type="AlphaFoldDB" id="A0A6M3KWD9"/>
<proteinExistence type="predicted"/>
<dbReference type="Pfam" id="PF25680">
    <property type="entry name" value="Mom"/>
    <property type="match status" value="1"/>
</dbReference>
<dbReference type="CDD" id="cd22328">
    <property type="entry name" value="Hef-like"/>
    <property type="match status" value="1"/>
</dbReference>
<accession>A0A6M3KWD9</accession>
<dbReference type="EMBL" id="MT142595">
    <property type="protein sequence ID" value="QJA85784.1"/>
    <property type="molecule type" value="Genomic_DNA"/>
</dbReference>
<protein>
    <submittedName>
        <fullName evidence="1">Putative Hef-like homing endonuclease</fullName>
    </submittedName>
</protein>
<keyword evidence="1" id="KW-0255">Endonuclease</keyword>
<evidence type="ECO:0000313" key="1">
    <source>
        <dbReference type="EMBL" id="QJA85784.1"/>
    </source>
</evidence>
<dbReference type="GO" id="GO:0004519">
    <property type="term" value="F:endonuclease activity"/>
    <property type="evidence" value="ECO:0007669"/>
    <property type="project" value="UniProtKB-KW"/>
</dbReference>